<dbReference type="EMBL" id="JAGKSB010000006">
    <property type="protein sequence ID" value="MBP3943206.1"/>
    <property type="molecule type" value="Genomic_DNA"/>
</dbReference>
<feature type="signal peptide" evidence="1">
    <location>
        <begin position="1"/>
        <end position="21"/>
    </location>
</feature>
<comment type="caution">
    <text evidence="3">The sequence shown here is derived from an EMBL/GenBank/DDBJ whole genome shotgun (WGS) entry which is preliminary data.</text>
</comment>
<dbReference type="AlphaFoldDB" id="A0A8T4HAP1"/>
<evidence type="ECO:0000313" key="4">
    <source>
        <dbReference type="Proteomes" id="UP000679691"/>
    </source>
</evidence>
<reference evidence="3" key="1">
    <citation type="submission" date="2021-03" db="EMBL/GenBank/DDBJ databases">
        <authorList>
            <person name="Lu T."/>
            <person name="Wang Q."/>
            <person name="Han X."/>
        </authorList>
    </citation>
    <scope>NUCLEOTIDE SEQUENCE</scope>
    <source>
        <strain evidence="3">WQ 2009</strain>
    </source>
</reference>
<dbReference type="Gene3D" id="2.60.120.560">
    <property type="entry name" value="Exo-inulinase, domain 1"/>
    <property type="match status" value="1"/>
</dbReference>
<keyword evidence="1" id="KW-0732">Signal</keyword>
<evidence type="ECO:0000259" key="2">
    <source>
        <dbReference type="Pfam" id="PF06439"/>
    </source>
</evidence>
<evidence type="ECO:0000256" key="1">
    <source>
        <dbReference type="SAM" id="SignalP"/>
    </source>
</evidence>
<accession>A0A8T4HAP1</accession>
<proteinExistence type="predicted"/>
<name>A0A8T4HAP1_9SPHI</name>
<evidence type="ECO:0000313" key="3">
    <source>
        <dbReference type="EMBL" id="MBP3943206.1"/>
    </source>
</evidence>
<feature type="chain" id="PRO_5035740654" evidence="1">
    <location>
        <begin position="22"/>
        <end position="283"/>
    </location>
</feature>
<sequence>MISKKLKSCLILALCSSSVFAATNVKKPKAIQLFNGKDLKNWTPKIRLHEVGDNYKNTFRVEEGLLKVRYDGYDSFNQQYGHLFYKKEFSAYLLRVEYRFVGDQATGGEGWAWRNSGAMLHGQKPETMLKEQDFPISIEGQLLGGDGKNARTTSNLCTPGTNVVMQEKLFTPHCISSSSQTYHGDQWVTAEFLVLGDSLIQHIVEGQVVLSYEKPQIGGSNVGPVDPAQKIDGKMLTQGTISLQSESHPIDFRKVELYDLDKYYKKDPKKLAEVISLLLPNRK</sequence>
<dbReference type="RefSeq" id="WP_353546696.1">
    <property type="nucleotide sequence ID" value="NZ_JAGKSB010000006.1"/>
</dbReference>
<dbReference type="Pfam" id="PF06439">
    <property type="entry name" value="3keto-disac_hyd"/>
    <property type="match status" value="1"/>
</dbReference>
<dbReference type="GO" id="GO:0016787">
    <property type="term" value="F:hydrolase activity"/>
    <property type="evidence" value="ECO:0007669"/>
    <property type="project" value="InterPro"/>
</dbReference>
<dbReference type="InterPro" id="IPR010496">
    <property type="entry name" value="AL/BT2_dom"/>
</dbReference>
<organism evidence="3 4">
    <name type="scientific">Rhinopithecimicrobium faecis</name>
    <dbReference type="NCBI Taxonomy" id="2820698"/>
    <lineage>
        <taxon>Bacteria</taxon>
        <taxon>Pseudomonadati</taxon>
        <taxon>Bacteroidota</taxon>
        <taxon>Sphingobacteriia</taxon>
        <taxon>Sphingobacteriales</taxon>
        <taxon>Sphingobacteriaceae</taxon>
        <taxon>Rhinopithecimicrobium</taxon>
    </lineage>
</organism>
<gene>
    <name evidence="3" type="ORF">J5U18_06475</name>
</gene>
<keyword evidence="4" id="KW-1185">Reference proteome</keyword>
<protein>
    <submittedName>
        <fullName evidence="3">DUF1080 domain-containing protein</fullName>
    </submittedName>
</protein>
<feature type="domain" description="3-keto-alpha-glucoside-1,2-lyase/3-keto-2-hydroxy-glucal hydratase" evidence="2">
    <location>
        <begin position="30"/>
        <end position="257"/>
    </location>
</feature>
<dbReference type="Proteomes" id="UP000679691">
    <property type="component" value="Unassembled WGS sequence"/>
</dbReference>